<feature type="transmembrane region" description="Helical" evidence="1">
    <location>
        <begin position="225"/>
        <end position="249"/>
    </location>
</feature>
<dbReference type="STRING" id="1086013.SAMN05421774_10188"/>
<dbReference type="Pfam" id="PF09608">
    <property type="entry name" value="Alph_Pro_TM"/>
    <property type="match status" value="1"/>
</dbReference>
<dbReference type="InterPro" id="IPR019088">
    <property type="entry name" value="CHP02186-rel_TM"/>
</dbReference>
<proteinExistence type="predicted"/>
<sequence length="251" mass="27879">MIRLVLALLVLVAWPVRAEQVVAGLSQNRVAITANYDGSEIVVFAAVSRDAPPPEGRLDVIVTIEGPVEPVVVWRKARRFGIWVNTEAVEIGSAPAFYAIATTGPLPEIVDDSYNQAYRIGVGQVLRGLDVAERMPDSDQFAEALVRLRRESGDYQVDAGSVRLDHQTLIRTDVRLPANLTEGRFRARIFLLREGRVIALEETAIYVQKEGIERFLHRLALDQPLIYGILSLAIAILAGWLASAAFQWIRR</sequence>
<evidence type="ECO:0000313" key="2">
    <source>
        <dbReference type="EMBL" id="SIS53614.1"/>
    </source>
</evidence>
<keyword evidence="1" id="KW-1133">Transmembrane helix</keyword>
<evidence type="ECO:0000256" key="1">
    <source>
        <dbReference type="SAM" id="Phobius"/>
    </source>
</evidence>
<keyword evidence="3" id="KW-1185">Reference proteome</keyword>
<dbReference type="EMBL" id="FTOT01000001">
    <property type="protein sequence ID" value="SIS53614.1"/>
    <property type="molecule type" value="Genomic_DNA"/>
</dbReference>
<dbReference type="Proteomes" id="UP000186141">
    <property type="component" value="Unassembled WGS sequence"/>
</dbReference>
<keyword evidence="1" id="KW-0812">Transmembrane</keyword>
<accession>A0A1N7JWN7</accession>
<dbReference type="OrthoDB" id="9815212at2"/>
<dbReference type="RefSeq" id="WP_076527636.1">
    <property type="nucleotide sequence ID" value="NZ_BMEH01000001.1"/>
</dbReference>
<evidence type="ECO:0000313" key="3">
    <source>
        <dbReference type="Proteomes" id="UP000186141"/>
    </source>
</evidence>
<evidence type="ECO:0008006" key="4">
    <source>
        <dbReference type="Google" id="ProtNLM"/>
    </source>
</evidence>
<organism evidence="2 3">
    <name type="scientific">Gemmobacter megaterium</name>
    <dbReference type="NCBI Taxonomy" id="1086013"/>
    <lineage>
        <taxon>Bacteria</taxon>
        <taxon>Pseudomonadati</taxon>
        <taxon>Pseudomonadota</taxon>
        <taxon>Alphaproteobacteria</taxon>
        <taxon>Rhodobacterales</taxon>
        <taxon>Paracoccaceae</taxon>
        <taxon>Gemmobacter</taxon>
    </lineage>
</organism>
<dbReference type="AlphaFoldDB" id="A0A1N7JWN7"/>
<protein>
    <recommendedName>
        <fullName evidence="4">Transmembrane protein (Alph_Pro_TM)</fullName>
    </recommendedName>
</protein>
<gene>
    <name evidence="2" type="ORF">SAMN05421774_10188</name>
</gene>
<keyword evidence="1" id="KW-0472">Membrane</keyword>
<name>A0A1N7JWN7_9RHOB</name>
<reference evidence="2 3" key="1">
    <citation type="submission" date="2017-01" db="EMBL/GenBank/DDBJ databases">
        <authorList>
            <person name="Mah S.A."/>
            <person name="Swanson W.J."/>
            <person name="Moy G.W."/>
            <person name="Vacquier V.D."/>
        </authorList>
    </citation>
    <scope>NUCLEOTIDE SEQUENCE [LARGE SCALE GENOMIC DNA]</scope>
    <source>
        <strain evidence="2 3">DSM 26375</strain>
    </source>
</reference>